<dbReference type="Gene3D" id="3.90.228.10">
    <property type="match status" value="1"/>
</dbReference>
<dbReference type="RefSeq" id="XP_060338014.1">
    <property type="nucleotide sequence ID" value="XM_060482054.1"/>
</dbReference>
<evidence type="ECO:0000313" key="2">
    <source>
        <dbReference type="Proteomes" id="UP001175211"/>
    </source>
</evidence>
<dbReference type="PANTHER" id="PTHR31681">
    <property type="entry name" value="C2H2-LIKE ZINC FINGER PROTEIN"/>
    <property type="match status" value="1"/>
</dbReference>
<dbReference type="EMBL" id="JAUEPS010000002">
    <property type="protein sequence ID" value="KAK0467739.1"/>
    <property type="molecule type" value="Genomic_DNA"/>
</dbReference>
<dbReference type="GeneID" id="85365602"/>
<proteinExistence type="predicted"/>
<comment type="caution">
    <text evidence="1">The sequence shown here is derived from an EMBL/GenBank/DDBJ whole genome shotgun (WGS) entry which is preliminary data.</text>
</comment>
<dbReference type="PANTHER" id="PTHR31681:SF3">
    <property type="entry name" value="OS04G0690100 PROTEIN"/>
    <property type="match status" value="1"/>
</dbReference>
<evidence type="ECO:0000313" key="1">
    <source>
        <dbReference type="EMBL" id="KAK0467739.1"/>
    </source>
</evidence>
<dbReference type="AlphaFoldDB" id="A0AA39NLA5"/>
<dbReference type="Proteomes" id="UP001175211">
    <property type="component" value="Unassembled WGS sequence"/>
</dbReference>
<gene>
    <name evidence="1" type="ORF">EV420DRAFT_425918</name>
</gene>
<protein>
    <submittedName>
        <fullName evidence="1">Uncharacterized protein</fullName>
    </submittedName>
</protein>
<reference evidence="1" key="1">
    <citation type="submission" date="2023-06" db="EMBL/GenBank/DDBJ databases">
        <authorList>
            <consortium name="Lawrence Berkeley National Laboratory"/>
            <person name="Ahrendt S."/>
            <person name="Sahu N."/>
            <person name="Indic B."/>
            <person name="Wong-Bajracharya J."/>
            <person name="Merenyi Z."/>
            <person name="Ke H.-M."/>
            <person name="Monk M."/>
            <person name="Kocsube S."/>
            <person name="Drula E."/>
            <person name="Lipzen A."/>
            <person name="Balint B."/>
            <person name="Henrissat B."/>
            <person name="Andreopoulos B."/>
            <person name="Martin F.M."/>
            <person name="Harder C.B."/>
            <person name="Rigling D."/>
            <person name="Ford K.L."/>
            <person name="Foster G.D."/>
            <person name="Pangilinan J."/>
            <person name="Papanicolaou A."/>
            <person name="Barry K."/>
            <person name="LaButti K."/>
            <person name="Viragh M."/>
            <person name="Koriabine M."/>
            <person name="Yan M."/>
            <person name="Riley R."/>
            <person name="Champramary S."/>
            <person name="Plett K.L."/>
            <person name="Tsai I.J."/>
            <person name="Slot J."/>
            <person name="Sipos G."/>
            <person name="Plett J."/>
            <person name="Nagy L.G."/>
            <person name="Grigoriev I.V."/>
        </authorList>
    </citation>
    <scope>NUCLEOTIDE SEQUENCE</scope>
    <source>
        <strain evidence="1">CCBAS 213</strain>
    </source>
</reference>
<keyword evidence="2" id="KW-1185">Reference proteome</keyword>
<dbReference type="SUPFAM" id="SSF56399">
    <property type="entry name" value="ADP-ribosylation"/>
    <property type="match status" value="1"/>
</dbReference>
<sequence>MSDICLQCKQQSKRKGYQFCSTKCTDAAAKNAPHLIRVPKDHVMYKDVANSFKDTWDHNAGSCPVIDRIYLITWTPGMRSSFDNYRESVAKKLKGRKKPKEVKRFRAESRTCLLGDPGQSASLCNDWNCHLCRAIETGFASTLQYKRCLVYNGQLAFNYAANAGYGSQYKAVLATRVTLGEPQQLVWDENYRLVPDTGYDSVEARPANGGPTELVVYNHNAVRAAYLLILKSR</sequence>
<accession>A0AA39NLA5</accession>
<organism evidence="1 2">
    <name type="scientific">Armillaria tabescens</name>
    <name type="common">Ringless honey mushroom</name>
    <name type="synonym">Agaricus tabescens</name>
    <dbReference type="NCBI Taxonomy" id="1929756"/>
    <lineage>
        <taxon>Eukaryota</taxon>
        <taxon>Fungi</taxon>
        <taxon>Dikarya</taxon>
        <taxon>Basidiomycota</taxon>
        <taxon>Agaricomycotina</taxon>
        <taxon>Agaricomycetes</taxon>
        <taxon>Agaricomycetidae</taxon>
        <taxon>Agaricales</taxon>
        <taxon>Marasmiineae</taxon>
        <taxon>Physalacriaceae</taxon>
        <taxon>Desarmillaria</taxon>
    </lineage>
</organism>
<name>A0AA39NLA5_ARMTA</name>